<dbReference type="InterPro" id="IPR000073">
    <property type="entry name" value="AB_hydrolase_1"/>
</dbReference>
<sequence>MEQNQPPIPPQPDRQLLEALSSGFAERVVTVDRGAQVTYRSGGTSGPAIVLLHGISSGAASWLPCASLLAAQARVIAWDAPGYGNSTPLAQARPLASDYALRLDGLLQTLGMQPALIVGHSLGALMAAAYVANARNLPARLLLLSVAQGYGAAGKEAQAQQVAQQRLAALDTLGVEGLAQRGPARLLSELADAGAQAWVQWNMQRLNPDGYRQAVAMLCGDDIDRYLSRRPASLPTRIACGSRDVVTTPLACGTLAERFDLPLALIPDAGHACYIEQAAATARLIRSALPPQGDA</sequence>
<dbReference type="GO" id="GO:0016787">
    <property type="term" value="F:hydrolase activity"/>
    <property type="evidence" value="ECO:0007669"/>
    <property type="project" value="UniProtKB-KW"/>
</dbReference>
<dbReference type="OrthoDB" id="9780765at2"/>
<dbReference type="Pfam" id="PF12697">
    <property type="entry name" value="Abhydrolase_6"/>
    <property type="match status" value="1"/>
</dbReference>
<dbReference type="RefSeq" id="WP_135703651.1">
    <property type="nucleotide sequence ID" value="NZ_CP038634.1"/>
</dbReference>
<protein>
    <submittedName>
        <fullName evidence="2">Alpha/beta hydrolase</fullName>
    </submittedName>
</protein>
<dbReference type="STRING" id="1349762.GCA_001592245_05764"/>
<reference evidence="2 3" key="1">
    <citation type="submission" date="2019-03" db="EMBL/GenBank/DDBJ databases">
        <title>Efficiently degradation of phenoxyalkanoic acid herbicides by Cupriavidus oxalaticus strain X32.</title>
        <authorList>
            <person name="Sheng X."/>
        </authorList>
    </citation>
    <scope>NUCLEOTIDE SEQUENCE [LARGE SCALE GENOMIC DNA]</scope>
    <source>
        <strain evidence="2 3">X32</strain>
    </source>
</reference>
<evidence type="ECO:0000313" key="2">
    <source>
        <dbReference type="EMBL" id="QBY51169.1"/>
    </source>
</evidence>
<dbReference type="SUPFAM" id="SSF53474">
    <property type="entry name" value="alpha/beta-Hydrolases"/>
    <property type="match status" value="1"/>
</dbReference>
<dbReference type="EMBL" id="CP038634">
    <property type="protein sequence ID" value="QBY51169.1"/>
    <property type="molecule type" value="Genomic_DNA"/>
</dbReference>
<dbReference type="GO" id="GO:0016020">
    <property type="term" value="C:membrane"/>
    <property type="evidence" value="ECO:0007669"/>
    <property type="project" value="TreeGrafter"/>
</dbReference>
<dbReference type="Gene3D" id="3.40.50.1820">
    <property type="entry name" value="alpha/beta hydrolase"/>
    <property type="match status" value="1"/>
</dbReference>
<dbReference type="InterPro" id="IPR029058">
    <property type="entry name" value="AB_hydrolase_fold"/>
</dbReference>
<keyword evidence="2" id="KW-0378">Hydrolase</keyword>
<accession>A0A4P7LB13</accession>
<dbReference type="PANTHER" id="PTHR43798">
    <property type="entry name" value="MONOACYLGLYCEROL LIPASE"/>
    <property type="match status" value="1"/>
</dbReference>
<organism evidence="2 3">
    <name type="scientific">Cupriavidus oxalaticus</name>
    <dbReference type="NCBI Taxonomy" id="96344"/>
    <lineage>
        <taxon>Bacteria</taxon>
        <taxon>Pseudomonadati</taxon>
        <taxon>Pseudomonadota</taxon>
        <taxon>Betaproteobacteria</taxon>
        <taxon>Burkholderiales</taxon>
        <taxon>Burkholderiaceae</taxon>
        <taxon>Cupriavidus</taxon>
    </lineage>
</organism>
<dbReference type="KEGG" id="cox:E0W60_08500"/>
<dbReference type="Proteomes" id="UP000295294">
    <property type="component" value="Chromosome 1"/>
</dbReference>
<gene>
    <name evidence="2" type="ORF">E0W60_08500</name>
</gene>
<dbReference type="AlphaFoldDB" id="A0A4P7LB13"/>
<proteinExistence type="predicted"/>
<evidence type="ECO:0000313" key="3">
    <source>
        <dbReference type="Proteomes" id="UP000295294"/>
    </source>
</evidence>
<evidence type="ECO:0000259" key="1">
    <source>
        <dbReference type="Pfam" id="PF12697"/>
    </source>
</evidence>
<name>A0A4P7LB13_9BURK</name>
<dbReference type="InterPro" id="IPR050266">
    <property type="entry name" value="AB_hydrolase_sf"/>
</dbReference>
<feature type="domain" description="AB hydrolase-1" evidence="1">
    <location>
        <begin position="49"/>
        <end position="283"/>
    </location>
</feature>
<dbReference type="PANTHER" id="PTHR43798:SF33">
    <property type="entry name" value="HYDROLASE, PUTATIVE (AFU_ORTHOLOGUE AFUA_2G14860)-RELATED"/>
    <property type="match status" value="1"/>
</dbReference>